<dbReference type="Proteomes" id="UP000887023">
    <property type="component" value="Chromosome"/>
</dbReference>
<evidence type="ECO:0000256" key="2">
    <source>
        <dbReference type="ARBA" id="ARBA00022840"/>
    </source>
</evidence>
<evidence type="ECO:0000259" key="5">
    <source>
        <dbReference type="SMART" id="SM00382"/>
    </source>
</evidence>
<dbReference type="SMART" id="SM00382">
    <property type="entry name" value="AAA"/>
    <property type="match status" value="1"/>
</dbReference>
<organism evidence="6 7">
    <name type="scientific">Skermania pinensis</name>
    <dbReference type="NCBI Taxonomy" id="39122"/>
    <lineage>
        <taxon>Bacteria</taxon>
        <taxon>Bacillati</taxon>
        <taxon>Actinomycetota</taxon>
        <taxon>Actinomycetes</taxon>
        <taxon>Mycobacteriales</taxon>
        <taxon>Gordoniaceae</taxon>
        <taxon>Skermania</taxon>
    </lineage>
</organism>
<dbReference type="InterPro" id="IPR052381">
    <property type="entry name" value="AAA_domain_protein"/>
</dbReference>
<sequence length="512" mass="54991">MAALGFRGTLTQLLQARFPVLYVETFEEQRVFAEIAGVLAGWKTPRTLWHWSVTEGLHRSGTTPTRTSTDPAAALQVAREVSDSSVFVFADLHAHLGDDSRPADPLIVRTLRDVVRDFRAGDLARTLIIVAPILRIPPELEKDVTIVDFRLPDERDVRGLLESMITQNQAVVRVLLDEAGRDRMTKAALGLTLAEAENAFARAMVVDGSLTDRDVELVLAEKAQTIRKSGLLDLVDSDVGLTDVGGLGELKVWLGKRRNAWLAEAAQYGLPAPKGVLITGVPGCGKSLTAKAAATAWGVPLIRLDIGKVFAGLVGASEHNMRSALATAEASAPCVLWVDEIDKGFGAGSSDSGTNARVFGTLLTWMQEKTAPVFVMATANTIDHLPPEFLRKGRFDEIFFVDLPGDAERAEIWRLHLHRRLAAGPAAAMDYTDLLIADLAAASGGCSGAEIEQAVVAALFDAYSQRRPPAAADLFHAIESTVPLSVLQEAQVTALRDWAALRAVNASSTAGP</sequence>
<dbReference type="InterPro" id="IPR027417">
    <property type="entry name" value="P-loop_NTPase"/>
</dbReference>
<evidence type="ECO:0000256" key="3">
    <source>
        <dbReference type="ARBA" id="ARBA00038088"/>
    </source>
</evidence>
<dbReference type="Gene3D" id="3.40.50.300">
    <property type="entry name" value="P-loop containing nucleotide triphosphate hydrolases"/>
    <property type="match status" value="1"/>
</dbReference>
<dbReference type="PANTHER" id="PTHR42960">
    <property type="entry name" value="YCF46 PROTEIN"/>
    <property type="match status" value="1"/>
</dbReference>
<dbReference type="InterPro" id="IPR003959">
    <property type="entry name" value="ATPase_AAA_core"/>
</dbReference>
<dbReference type="SUPFAM" id="SSF52540">
    <property type="entry name" value="P-loop containing nucleoside triphosphate hydrolases"/>
    <property type="match status" value="2"/>
</dbReference>
<evidence type="ECO:0000313" key="6">
    <source>
        <dbReference type="EMBL" id="QXQ13326.1"/>
    </source>
</evidence>
<dbReference type="CDD" id="cd19507">
    <property type="entry name" value="RecA-like_Ycf46-like"/>
    <property type="match status" value="1"/>
</dbReference>
<accession>A0ABX8S7S1</accession>
<reference evidence="6" key="1">
    <citation type="submission" date="2021-07" db="EMBL/GenBank/DDBJ databases">
        <title>Candidatus Kaistella beijingensis sp. nov. isolated from a municipal wastewater treatment plant is involved in sludge foaming.</title>
        <authorList>
            <person name="Song Y."/>
            <person name="Liu S.-J."/>
        </authorList>
    </citation>
    <scope>NUCLEOTIDE SEQUENCE</scope>
    <source>
        <strain evidence="6">DSM 43998</strain>
    </source>
</reference>
<keyword evidence="1" id="KW-0547">Nucleotide-binding</keyword>
<keyword evidence="7" id="KW-1185">Reference proteome</keyword>
<dbReference type="PANTHER" id="PTHR42960:SF1">
    <property type="entry name" value="YCF46 PROTEIN"/>
    <property type="match status" value="1"/>
</dbReference>
<feature type="domain" description="AAA+ ATPase" evidence="5">
    <location>
        <begin position="272"/>
        <end position="405"/>
    </location>
</feature>
<proteinExistence type="inferred from homology"/>
<keyword evidence="2" id="KW-0067">ATP-binding</keyword>
<dbReference type="RefSeq" id="WP_066472395.1">
    <property type="nucleotide sequence ID" value="NZ_CBCRUZ010000016.1"/>
</dbReference>
<dbReference type="EMBL" id="CP079105">
    <property type="protein sequence ID" value="QXQ13326.1"/>
    <property type="molecule type" value="Genomic_DNA"/>
</dbReference>
<comment type="similarity">
    <text evidence="3">Belongs to the AAA ATPase family. Highly divergent.</text>
</comment>
<evidence type="ECO:0000313" key="7">
    <source>
        <dbReference type="Proteomes" id="UP000887023"/>
    </source>
</evidence>
<name>A0ABX8S7S1_9ACTN</name>
<dbReference type="InterPro" id="IPR003593">
    <property type="entry name" value="AAA+_ATPase"/>
</dbReference>
<evidence type="ECO:0000256" key="1">
    <source>
        <dbReference type="ARBA" id="ARBA00022741"/>
    </source>
</evidence>
<gene>
    <name evidence="6" type="ORF">KV203_15880</name>
</gene>
<evidence type="ECO:0000256" key="4">
    <source>
        <dbReference type="ARBA" id="ARBA00040480"/>
    </source>
</evidence>
<dbReference type="Pfam" id="PF00004">
    <property type="entry name" value="AAA"/>
    <property type="match status" value="1"/>
</dbReference>
<protein>
    <recommendedName>
        <fullName evidence="4">Uncharacterized AAA domain-containing protein ycf46</fullName>
    </recommendedName>
</protein>